<sequence>MRRPAQHHSIPAIHSAWAHPYTGVPALGVFYNDGGNPPAPAQVPTPAEVAARTAPPAAPQVPQTPVDPDDAKVTFTQRRLNTIMRDEKEEGRRAALRAIAESAGLDPDQIDLDQVGKLVKEAGEANRQRMTEVERREADTQAAADAAAQQVADAEQKAATAQALAFEAQQQMALIRLGANPDDLADVTALLRNDLQGIDQPTEEQIREKAEALKARRPADFGGTIPQTLPPAPGGAPAGGPPPRTPAGGKDAIKAAAEARARSMGLRTDNAA</sequence>
<feature type="compositionally biased region" description="Low complexity" evidence="2">
    <location>
        <begin position="44"/>
        <end position="66"/>
    </location>
</feature>
<proteinExistence type="predicted"/>
<dbReference type="RefSeq" id="WP_164204224.1">
    <property type="nucleotide sequence ID" value="NZ_JAAGMP010000895.1"/>
</dbReference>
<evidence type="ECO:0000313" key="3">
    <source>
        <dbReference type="EMBL" id="NEC20488.1"/>
    </source>
</evidence>
<name>A0A7K3RZ36_9ACTN</name>
<reference evidence="3 4" key="1">
    <citation type="submission" date="2020-01" db="EMBL/GenBank/DDBJ databases">
        <title>Insect and environment-associated Actinomycetes.</title>
        <authorList>
            <person name="Currrie C."/>
            <person name="Chevrette M."/>
            <person name="Carlson C."/>
            <person name="Stubbendieck R."/>
            <person name="Wendt-Pienkowski E."/>
        </authorList>
    </citation>
    <scope>NUCLEOTIDE SEQUENCE [LARGE SCALE GENOMIC DNA]</scope>
    <source>
        <strain evidence="3 4">SID7590</strain>
    </source>
</reference>
<evidence type="ECO:0000256" key="2">
    <source>
        <dbReference type="SAM" id="MobiDB-lite"/>
    </source>
</evidence>
<dbReference type="EMBL" id="JAAGMP010000895">
    <property type="protein sequence ID" value="NEC20488.1"/>
    <property type="molecule type" value="Genomic_DNA"/>
</dbReference>
<evidence type="ECO:0000313" key="4">
    <source>
        <dbReference type="Proteomes" id="UP000469670"/>
    </source>
</evidence>
<dbReference type="AlphaFoldDB" id="A0A7K3RZ36"/>
<feature type="region of interest" description="Disordered" evidence="2">
    <location>
        <begin position="214"/>
        <end position="272"/>
    </location>
</feature>
<feature type="coiled-coil region" evidence="1">
    <location>
        <begin position="137"/>
        <end position="171"/>
    </location>
</feature>
<protein>
    <recommendedName>
        <fullName evidence="5">Scaffolding protein</fullName>
    </recommendedName>
</protein>
<accession>A0A7K3RZ36</accession>
<dbReference type="Proteomes" id="UP000469670">
    <property type="component" value="Unassembled WGS sequence"/>
</dbReference>
<feature type="compositionally biased region" description="Basic and acidic residues" evidence="2">
    <location>
        <begin position="251"/>
        <end position="261"/>
    </location>
</feature>
<evidence type="ECO:0008006" key="5">
    <source>
        <dbReference type="Google" id="ProtNLM"/>
    </source>
</evidence>
<gene>
    <name evidence="3" type="ORF">G3I50_19890</name>
</gene>
<keyword evidence="1" id="KW-0175">Coiled coil</keyword>
<evidence type="ECO:0000256" key="1">
    <source>
        <dbReference type="SAM" id="Coils"/>
    </source>
</evidence>
<feature type="region of interest" description="Disordered" evidence="2">
    <location>
        <begin position="34"/>
        <end position="72"/>
    </location>
</feature>
<feature type="compositionally biased region" description="Pro residues" evidence="2">
    <location>
        <begin position="228"/>
        <end position="245"/>
    </location>
</feature>
<organism evidence="3 4">
    <name type="scientific">Streptomyces parvus</name>
    <dbReference type="NCBI Taxonomy" id="66428"/>
    <lineage>
        <taxon>Bacteria</taxon>
        <taxon>Bacillati</taxon>
        <taxon>Actinomycetota</taxon>
        <taxon>Actinomycetes</taxon>
        <taxon>Kitasatosporales</taxon>
        <taxon>Streptomycetaceae</taxon>
        <taxon>Streptomyces</taxon>
    </lineage>
</organism>
<comment type="caution">
    <text evidence="3">The sequence shown here is derived from an EMBL/GenBank/DDBJ whole genome shotgun (WGS) entry which is preliminary data.</text>
</comment>